<dbReference type="EMBL" id="WHPC01000106">
    <property type="protein sequence ID" value="MPV38747.1"/>
    <property type="molecule type" value="Genomic_DNA"/>
</dbReference>
<name>A0A6N7EPF1_9MICO</name>
<organism evidence="2 3">
    <name type="scientific">Georgenia subflava</name>
    <dbReference type="NCBI Taxonomy" id="1622177"/>
    <lineage>
        <taxon>Bacteria</taxon>
        <taxon>Bacillati</taxon>
        <taxon>Actinomycetota</taxon>
        <taxon>Actinomycetes</taxon>
        <taxon>Micrococcales</taxon>
        <taxon>Bogoriellaceae</taxon>
        <taxon>Georgenia</taxon>
    </lineage>
</organism>
<sequence>MSTTTLVRPAVAGRPQTATRRPAHSVGTAEVPRTSVAQPWDRVRFAGPTSPPTAADADPADAEVDADTLPDPAQWAGALVRSAVEALRGIRPAAQLARWLSAELYDSLARRAGLAVRVLGRPTVAHRAMIRRVHVCRLGPGTVEAAVVVHDGQHMRAAAVRLEVHRGRWRATALEIG</sequence>
<feature type="compositionally biased region" description="Low complexity" evidence="1">
    <location>
        <begin position="46"/>
        <end position="57"/>
    </location>
</feature>
<accession>A0A6N7EPF1</accession>
<feature type="compositionally biased region" description="Acidic residues" evidence="1">
    <location>
        <begin position="58"/>
        <end position="67"/>
    </location>
</feature>
<proteinExistence type="predicted"/>
<dbReference type="Pfam" id="PF20060">
    <property type="entry name" value="DUF6459"/>
    <property type="match status" value="1"/>
</dbReference>
<evidence type="ECO:0000313" key="2">
    <source>
        <dbReference type="EMBL" id="MPV38747.1"/>
    </source>
</evidence>
<evidence type="ECO:0000313" key="3">
    <source>
        <dbReference type="Proteomes" id="UP000437709"/>
    </source>
</evidence>
<dbReference type="RefSeq" id="WP_152196370.1">
    <property type="nucleotide sequence ID" value="NZ_VUKD01000005.1"/>
</dbReference>
<dbReference type="AlphaFoldDB" id="A0A6N7EPF1"/>
<protein>
    <submittedName>
        <fullName evidence="2">Energy transducer TonB</fullName>
    </submittedName>
</protein>
<dbReference type="OrthoDB" id="3731420at2"/>
<dbReference type="InterPro" id="IPR045596">
    <property type="entry name" value="DUF6459"/>
</dbReference>
<gene>
    <name evidence="2" type="ORF">GB881_17170</name>
</gene>
<keyword evidence="3" id="KW-1185">Reference proteome</keyword>
<evidence type="ECO:0000256" key="1">
    <source>
        <dbReference type="SAM" id="MobiDB-lite"/>
    </source>
</evidence>
<dbReference type="Proteomes" id="UP000437709">
    <property type="component" value="Unassembled WGS sequence"/>
</dbReference>
<reference evidence="2 3" key="1">
    <citation type="submission" date="2019-10" db="EMBL/GenBank/DDBJ databases">
        <title>Georgenia wutianyii sp. nov. and Georgenia yuyongxinii sp. nov. isolated from plateau pika (Ochotona curzoniae) in the Qinghai-Tibet plateau of China.</title>
        <authorList>
            <person name="Tian Z."/>
        </authorList>
    </citation>
    <scope>NUCLEOTIDE SEQUENCE [LARGE SCALE GENOMIC DNA]</scope>
    <source>
        <strain evidence="2 3">JCM 19765</strain>
    </source>
</reference>
<feature type="region of interest" description="Disordered" evidence="1">
    <location>
        <begin position="1"/>
        <end position="67"/>
    </location>
</feature>
<comment type="caution">
    <text evidence="2">The sequence shown here is derived from an EMBL/GenBank/DDBJ whole genome shotgun (WGS) entry which is preliminary data.</text>
</comment>